<dbReference type="InterPro" id="IPR050498">
    <property type="entry name" value="Ycf3"/>
</dbReference>
<keyword evidence="2 3" id="KW-0802">TPR repeat</keyword>
<dbReference type="SMART" id="SM00028">
    <property type="entry name" value="TPR"/>
    <property type="match status" value="5"/>
</dbReference>
<keyword evidence="1" id="KW-0677">Repeat</keyword>
<dbReference type="InterPro" id="IPR019734">
    <property type="entry name" value="TPR_rpt"/>
</dbReference>
<feature type="repeat" description="TPR" evidence="3">
    <location>
        <begin position="141"/>
        <end position="174"/>
    </location>
</feature>
<feature type="repeat" description="TPR" evidence="3">
    <location>
        <begin position="71"/>
        <end position="104"/>
    </location>
</feature>
<dbReference type="AlphaFoldDB" id="A0A953M3C1"/>
<dbReference type="PANTHER" id="PTHR44858">
    <property type="entry name" value="TETRATRICOPEPTIDE REPEAT PROTEIN 6"/>
    <property type="match status" value="1"/>
</dbReference>
<dbReference type="Pfam" id="PF13432">
    <property type="entry name" value="TPR_16"/>
    <property type="match status" value="2"/>
</dbReference>
<dbReference type="SUPFAM" id="SSF48452">
    <property type="entry name" value="TPR-like"/>
    <property type="match status" value="1"/>
</dbReference>
<evidence type="ECO:0000313" key="5">
    <source>
        <dbReference type="Proteomes" id="UP000705867"/>
    </source>
</evidence>
<dbReference type="GO" id="GO:0009279">
    <property type="term" value="C:cell outer membrane"/>
    <property type="evidence" value="ECO:0007669"/>
    <property type="project" value="TreeGrafter"/>
</dbReference>
<evidence type="ECO:0000313" key="4">
    <source>
        <dbReference type="EMBL" id="MBZ0158223.1"/>
    </source>
</evidence>
<organism evidence="4 5">
    <name type="scientific">Candidatus Nitrobium versatile</name>
    <dbReference type="NCBI Taxonomy" id="2884831"/>
    <lineage>
        <taxon>Bacteria</taxon>
        <taxon>Pseudomonadati</taxon>
        <taxon>Nitrospirota</taxon>
        <taxon>Nitrospiria</taxon>
        <taxon>Nitrospirales</taxon>
        <taxon>Nitrospiraceae</taxon>
        <taxon>Candidatus Nitrobium</taxon>
    </lineage>
</organism>
<dbReference type="PANTHER" id="PTHR44858:SF1">
    <property type="entry name" value="UDP-N-ACETYLGLUCOSAMINE--PEPTIDE N-ACETYLGLUCOSAMINYLTRANSFERASE SPINDLY-RELATED"/>
    <property type="match status" value="1"/>
</dbReference>
<dbReference type="EMBL" id="JAIOIV010000143">
    <property type="protein sequence ID" value="MBZ0158223.1"/>
    <property type="molecule type" value="Genomic_DNA"/>
</dbReference>
<evidence type="ECO:0000256" key="3">
    <source>
        <dbReference type="PROSITE-ProRule" id="PRU00339"/>
    </source>
</evidence>
<dbReference type="Gene3D" id="1.25.40.10">
    <property type="entry name" value="Tetratricopeptide repeat domain"/>
    <property type="match status" value="1"/>
</dbReference>
<gene>
    <name evidence="4" type="ORF">K8I29_18670</name>
</gene>
<evidence type="ECO:0000256" key="1">
    <source>
        <dbReference type="ARBA" id="ARBA00022737"/>
    </source>
</evidence>
<accession>A0A953M3C1</accession>
<reference evidence="4" key="2">
    <citation type="submission" date="2021-08" db="EMBL/GenBank/DDBJ databases">
        <authorList>
            <person name="Dalcin Martins P."/>
        </authorList>
    </citation>
    <scope>NUCLEOTIDE SEQUENCE</scope>
    <source>
        <strain evidence="4">MAG_39</strain>
    </source>
</reference>
<dbReference type="PROSITE" id="PS51257">
    <property type="entry name" value="PROKAR_LIPOPROTEIN"/>
    <property type="match status" value="1"/>
</dbReference>
<comment type="caution">
    <text evidence="4">The sequence shown here is derived from an EMBL/GenBank/DDBJ whole genome shotgun (WGS) entry which is preliminary data.</text>
</comment>
<dbReference type="Proteomes" id="UP000705867">
    <property type="component" value="Unassembled WGS sequence"/>
</dbReference>
<feature type="repeat" description="TPR" evidence="3">
    <location>
        <begin position="175"/>
        <end position="208"/>
    </location>
</feature>
<protein>
    <submittedName>
        <fullName evidence="4">Tetratricopeptide repeat protein</fullName>
    </submittedName>
</protein>
<dbReference type="Pfam" id="PF13181">
    <property type="entry name" value="TPR_8"/>
    <property type="match status" value="1"/>
</dbReference>
<dbReference type="GO" id="GO:0046813">
    <property type="term" value="P:receptor-mediated virion attachment to host cell"/>
    <property type="evidence" value="ECO:0007669"/>
    <property type="project" value="TreeGrafter"/>
</dbReference>
<evidence type="ECO:0000256" key="2">
    <source>
        <dbReference type="ARBA" id="ARBA00022803"/>
    </source>
</evidence>
<reference evidence="4" key="1">
    <citation type="journal article" date="2021" name="bioRxiv">
        <title>Unraveling nitrogen, sulfur and carbon metabolic pathways and microbial community transcriptional responses to substrate deprivation and toxicity stresses in a bioreactor mimicking anoxic brackish coastal sediment conditions.</title>
        <authorList>
            <person name="Martins P.D."/>
            <person name="Echeveste M.J."/>
            <person name="Arshad A."/>
            <person name="Kurth J."/>
            <person name="Ouboter H."/>
            <person name="Jetten M.S.M."/>
            <person name="Welte C.U."/>
        </authorList>
    </citation>
    <scope>NUCLEOTIDE SEQUENCE</scope>
    <source>
        <strain evidence="4">MAG_39</strain>
    </source>
</reference>
<dbReference type="PROSITE" id="PS50293">
    <property type="entry name" value="TPR_REGION"/>
    <property type="match status" value="1"/>
</dbReference>
<sequence>MRGIAYPACIPSLFGILVALFLLGGCAGMSVEEQREAEYFYKMGVSYLNEGNIQMAYVQLQKALQVDPDSLEVLNSLGLVYLQLEDFDSAERLFLKAVSRDRLFSDAYNNLGATYMRKRQWSKAVESLRGALANPLYQTPEKAFYNLGTSFYRLGQYAQAADALKDSIKRSSSSPLAYYRLALVYNRMGRYGDASAVMVQAIEMDPVYRGDRKKFVDDIRQSLLTAKGDDETDARDYLEIMQY</sequence>
<feature type="repeat" description="TPR" evidence="3">
    <location>
        <begin position="37"/>
        <end position="70"/>
    </location>
</feature>
<dbReference type="InterPro" id="IPR011990">
    <property type="entry name" value="TPR-like_helical_dom_sf"/>
</dbReference>
<proteinExistence type="predicted"/>
<dbReference type="PROSITE" id="PS50005">
    <property type="entry name" value="TPR"/>
    <property type="match status" value="4"/>
</dbReference>
<name>A0A953M3C1_9BACT</name>